<keyword evidence="2" id="KW-1185">Reference proteome</keyword>
<protein>
    <submittedName>
        <fullName evidence="1">Uncharacterized protein</fullName>
    </submittedName>
</protein>
<gene>
    <name evidence="1" type="ORF">BT63DRAFT_457701</name>
</gene>
<organism evidence="1 2">
    <name type="scientific">Microthyrium microscopicum</name>
    <dbReference type="NCBI Taxonomy" id="703497"/>
    <lineage>
        <taxon>Eukaryota</taxon>
        <taxon>Fungi</taxon>
        <taxon>Dikarya</taxon>
        <taxon>Ascomycota</taxon>
        <taxon>Pezizomycotina</taxon>
        <taxon>Dothideomycetes</taxon>
        <taxon>Dothideomycetes incertae sedis</taxon>
        <taxon>Microthyriales</taxon>
        <taxon>Microthyriaceae</taxon>
        <taxon>Microthyrium</taxon>
    </lineage>
</organism>
<dbReference type="AlphaFoldDB" id="A0A6A6U529"/>
<reference evidence="1" key="1">
    <citation type="journal article" date="2020" name="Stud. Mycol.">
        <title>101 Dothideomycetes genomes: a test case for predicting lifestyles and emergence of pathogens.</title>
        <authorList>
            <person name="Haridas S."/>
            <person name="Albert R."/>
            <person name="Binder M."/>
            <person name="Bloem J."/>
            <person name="Labutti K."/>
            <person name="Salamov A."/>
            <person name="Andreopoulos B."/>
            <person name="Baker S."/>
            <person name="Barry K."/>
            <person name="Bills G."/>
            <person name="Bluhm B."/>
            <person name="Cannon C."/>
            <person name="Castanera R."/>
            <person name="Culley D."/>
            <person name="Daum C."/>
            <person name="Ezra D."/>
            <person name="Gonzalez J."/>
            <person name="Henrissat B."/>
            <person name="Kuo A."/>
            <person name="Liang C."/>
            <person name="Lipzen A."/>
            <person name="Lutzoni F."/>
            <person name="Magnuson J."/>
            <person name="Mondo S."/>
            <person name="Nolan M."/>
            <person name="Ohm R."/>
            <person name="Pangilinan J."/>
            <person name="Park H.-J."/>
            <person name="Ramirez L."/>
            <person name="Alfaro M."/>
            <person name="Sun H."/>
            <person name="Tritt A."/>
            <person name="Yoshinaga Y."/>
            <person name="Zwiers L.-H."/>
            <person name="Turgeon B."/>
            <person name="Goodwin S."/>
            <person name="Spatafora J."/>
            <person name="Crous P."/>
            <person name="Grigoriev I."/>
        </authorList>
    </citation>
    <scope>NUCLEOTIDE SEQUENCE</scope>
    <source>
        <strain evidence="1">CBS 115976</strain>
    </source>
</reference>
<dbReference type="EMBL" id="MU004238">
    <property type="protein sequence ID" value="KAF2666746.1"/>
    <property type="molecule type" value="Genomic_DNA"/>
</dbReference>
<evidence type="ECO:0000313" key="1">
    <source>
        <dbReference type="EMBL" id="KAF2666746.1"/>
    </source>
</evidence>
<proteinExistence type="predicted"/>
<dbReference type="Proteomes" id="UP000799302">
    <property type="component" value="Unassembled WGS sequence"/>
</dbReference>
<evidence type="ECO:0000313" key="2">
    <source>
        <dbReference type="Proteomes" id="UP000799302"/>
    </source>
</evidence>
<name>A0A6A6U529_9PEZI</name>
<sequence>MAKEVYDCETSRALLMEIRLTAWNWLLPRGHGVELKNTSFEIYLQNTTTGLYHRLFSDWDVYPKLSTTEESFFTSPKIDEIRLTSLSHQNTIIVWHSKPLSLKRSGSEAFLLPPKTHTALEYQYSNILQRYSTRELPDYTLWARGVAVATEL</sequence>
<accession>A0A6A6U529</accession>